<dbReference type="InterPro" id="IPR043128">
    <property type="entry name" value="Rev_trsase/Diguanyl_cyclase"/>
</dbReference>
<evidence type="ECO:0000256" key="4">
    <source>
        <dbReference type="ARBA" id="ARBA00022722"/>
    </source>
</evidence>
<keyword evidence="5" id="KW-0255">Endonuclease</keyword>
<dbReference type="Gene3D" id="2.40.70.10">
    <property type="entry name" value="Acid Proteases"/>
    <property type="match status" value="1"/>
</dbReference>
<dbReference type="PANTHER" id="PTHR37984">
    <property type="entry name" value="PROTEIN CBG26694"/>
    <property type="match status" value="1"/>
</dbReference>
<dbReference type="InterPro" id="IPR043502">
    <property type="entry name" value="DNA/RNA_pol_sf"/>
</dbReference>
<evidence type="ECO:0000256" key="3">
    <source>
        <dbReference type="ARBA" id="ARBA00022695"/>
    </source>
</evidence>
<keyword evidence="6" id="KW-0378">Hydrolase</keyword>
<comment type="caution">
    <text evidence="11">The sequence shown here is derived from an EMBL/GenBank/DDBJ whole genome shotgun (WGS) entry which is preliminary data.</text>
</comment>
<feature type="domain" description="Reverse transcriptase RNase H-like" evidence="10">
    <location>
        <begin position="871"/>
        <end position="968"/>
    </location>
</feature>
<keyword evidence="12" id="KW-1185">Reference proteome</keyword>
<dbReference type="Gene3D" id="3.10.10.10">
    <property type="entry name" value="HIV Type 1 Reverse Transcriptase, subunit A, domain 1"/>
    <property type="match status" value="1"/>
</dbReference>
<feature type="compositionally biased region" description="Acidic residues" evidence="8">
    <location>
        <begin position="20"/>
        <end position="35"/>
    </location>
</feature>
<dbReference type="EMBL" id="BQNB010018599">
    <property type="protein sequence ID" value="GJT76151.1"/>
    <property type="molecule type" value="Genomic_DNA"/>
</dbReference>
<sequence length="1051" mass="120243">MTYPYEEVDPLNPPPPASESEPDDEIEVENPIEHEDETVPVSVYEVGELRLCGRETAHALVEKKGKAKDKFYGKLILDLGNEVRSSMEQGTTAMEKLVEKLGNTEDRVECKKLKKELEEARMIRRGFVFEERPNEAINVPIEDEKSPLFEPRRSPHDSIMPPKSAPMTQAVIRRMIKESVDAAIAAERARQANVRNDASGSGPVRGRDTAPAICECTFAGFMKCNPAVFRGVGGAVELRRWFEKTESVFEISECAESKKVKFAAATLEGTALTWWKTRVATMGLETVNQMPWTEMKQLMTAEFNELDLMCPRMVEPERVKVDAYIRGLTDNIKGEVKSSKPADLNEAIRMDHKLMEQKSQARDARILEGNKRKIAKSKEMREPWLLLLLMESFLCVNDVLLVMLVSVRLGATSVERLGIKQGIVRRRVLPQRIKQEEVGEVHGRAYAIKDAEPQGPNVVTGTFLLNNQYASILFDSGSDRSFVNTRFSSFLDIKLIKIEDSYEVELADGRIVSTNTILKGCTLSLVNHVFEIDLMPIEFGTFDVIIGMDWIVKHDAVIVCGEKVVHIPYGNKMLIVEGDKGVSRLKVISCIKARKYVERGCHLFLAHVTKSKSKEKRMEDVPVIHNFPKVFLEELPGLPPPRQVEFRIDLVPGAAPVAREPYRLAPSEMKELSVQLINDLFDQLQGSSVYSKIDLQSGYHQLRIKEEDIPITAFRTRYGHFEFQVMPFGLTNAPAVFMDLMNQVCKPYLDKFVIVFINDILVYSKDEYEHGKHLKIVLELLKKERLYAKFSKCDFWLDSVQFLGHVIDRSGVHVDHAKIEAIKSFSLISKPLTKLTQKNKKYEWGKEEEEAFQTLKQKLCSAPILELPEGTEDFVVYCDASLKGYGAVLMQKEKVIAYASRQLKVHEENYTTNDLELGAVVFALRLWRHYLYGTKCVVFTDHKRLQYILNQKELNLRQWRWIKLLSDYDCEIRYHPGKANVAADALSRKERDKPLRVRALMMTFHNDLPKREAQKEAMKKKYVREENLGRLIKPIFEFRPDGTRCFGNHVW</sequence>
<organism evidence="11 12">
    <name type="scientific">Tanacetum coccineum</name>
    <dbReference type="NCBI Taxonomy" id="301880"/>
    <lineage>
        <taxon>Eukaryota</taxon>
        <taxon>Viridiplantae</taxon>
        <taxon>Streptophyta</taxon>
        <taxon>Embryophyta</taxon>
        <taxon>Tracheophyta</taxon>
        <taxon>Spermatophyta</taxon>
        <taxon>Magnoliopsida</taxon>
        <taxon>eudicotyledons</taxon>
        <taxon>Gunneridae</taxon>
        <taxon>Pentapetalae</taxon>
        <taxon>asterids</taxon>
        <taxon>campanulids</taxon>
        <taxon>Asterales</taxon>
        <taxon>Asteraceae</taxon>
        <taxon>Asteroideae</taxon>
        <taxon>Anthemideae</taxon>
        <taxon>Anthemidinae</taxon>
        <taxon>Tanacetum</taxon>
    </lineage>
</organism>
<evidence type="ECO:0000256" key="8">
    <source>
        <dbReference type="SAM" id="MobiDB-lite"/>
    </source>
</evidence>
<name>A0ABQ5GLR3_9ASTR</name>
<evidence type="ECO:0000256" key="7">
    <source>
        <dbReference type="ARBA" id="ARBA00022918"/>
    </source>
</evidence>
<dbReference type="GO" id="GO:0003964">
    <property type="term" value="F:RNA-directed DNA polymerase activity"/>
    <property type="evidence" value="ECO:0007669"/>
    <property type="project" value="UniProtKB-KW"/>
</dbReference>
<dbReference type="InterPro" id="IPR021109">
    <property type="entry name" value="Peptidase_aspartic_dom_sf"/>
</dbReference>
<dbReference type="Pfam" id="PF08284">
    <property type="entry name" value="RVP_2"/>
    <property type="match status" value="1"/>
</dbReference>
<dbReference type="CDD" id="cd09274">
    <property type="entry name" value="RNase_HI_RT_Ty3"/>
    <property type="match status" value="1"/>
</dbReference>
<evidence type="ECO:0000313" key="11">
    <source>
        <dbReference type="EMBL" id="GJT76151.1"/>
    </source>
</evidence>
<keyword evidence="7 11" id="KW-0695">RNA-directed DNA polymerase</keyword>
<accession>A0ABQ5GLR3</accession>
<dbReference type="EC" id="2.7.7.49" evidence="1"/>
<evidence type="ECO:0000256" key="2">
    <source>
        <dbReference type="ARBA" id="ARBA00022679"/>
    </source>
</evidence>
<dbReference type="CDD" id="cd00303">
    <property type="entry name" value="retropepsin_like"/>
    <property type="match status" value="1"/>
</dbReference>
<dbReference type="Gene3D" id="3.30.70.270">
    <property type="match status" value="2"/>
</dbReference>
<dbReference type="Pfam" id="PF00078">
    <property type="entry name" value="RVT_1"/>
    <property type="match status" value="1"/>
</dbReference>
<evidence type="ECO:0000259" key="10">
    <source>
        <dbReference type="Pfam" id="PF17917"/>
    </source>
</evidence>
<dbReference type="SUPFAM" id="SSF50630">
    <property type="entry name" value="Acid proteases"/>
    <property type="match status" value="1"/>
</dbReference>
<evidence type="ECO:0000313" key="12">
    <source>
        <dbReference type="Proteomes" id="UP001151760"/>
    </source>
</evidence>
<dbReference type="Proteomes" id="UP001151760">
    <property type="component" value="Unassembled WGS sequence"/>
</dbReference>
<protein>
    <recommendedName>
        <fullName evidence="1">RNA-directed DNA polymerase</fullName>
        <ecNumber evidence="1">2.7.7.49</ecNumber>
    </recommendedName>
</protein>
<evidence type="ECO:0000256" key="1">
    <source>
        <dbReference type="ARBA" id="ARBA00012493"/>
    </source>
</evidence>
<keyword evidence="4" id="KW-0540">Nuclease</keyword>
<dbReference type="InterPro" id="IPR036397">
    <property type="entry name" value="RNaseH_sf"/>
</dbReference>
<evidence type="ECO:0000256" key="5">
    <source>
        <dbReference type="ARBA" id="ARBA00022759"/>
    </source>
</evidence>
<gene>
    <name evidence="11" type="ORF">Tco_1042876</name>
</gene>
<evidence type="ECO:0000256" key="6">
    <source>
        <dbReference type="ARBA" id="ARBA00022801"/>
    </source>
</evidence>
<dbReference type="SUPFAM" id="SSF56672">
    <property type="entry name" value="DNA/RNA polymerases"/>
    <property type="match status" value="1"/>
</dbReference>
<dbReference type="InterPro" id="IPR041373">
    <property type="entry name" value="RT_RNaseH"/>
</dbReference>
<dbReference type="InterPro" id="IPR000477">
    <property type="entry name" value="RT_dom"/>
</dbReference>
<feature type="domain" description="Reverse transcriptase" evidence="9">
    <location>
        <begin position="627"/>
        <end position="807"/>
    </location>
</feature>
<feature type="region of interest" description="Disordered" evidence="8">
    <location>
        <begin position="1"/>
        <end position="35"/>
    </location>
</feature>
<reference evidence="11" key="2">
    <citation type="submission" date="2022-01" db="EMBL/GenBank/DDBJ databases">
        <authorList>
            <person name="Yamashiro T."/>
            <person name="Shiraishi A."/>
            <person name="Satake H."/>
            <person name="Nakayama K."/>
        </authorList>
    </citation>
    <scope>NUCLEOTIDE SEQUENCE</scope>
</reference>
<keyword evidence="3" id="KW-0548">Nucleotidyltransferase</keyword>
<dbReference type="PANTHER" id="PTHR37984:SF5">
    <property type="entry name" value="PROTEIN NYNRIN-LIKE"/>
    <property type="match status" value="1"/>
</dbReference>
<dbReference type="Pfam" id="PF17917">
    <property type="entry name" value="RT_RNaseH"/>
    <property type="match status" value="1"/>
</dbReference>
<proteinExistence type="predicted"/>
<keyword evidence="2" id="KW-0808">Transferase</keyword>
<reference evidence="11" key="1">
    <citation type="journal article" date="2022" name="Int. J. Mol. Sci.">
        <title>Draft Genome of Tanacetum Coccineum: Genomic Comparison of Closely Related Tanacetum-Family Plants.</title>
        <authorList>
            <person name="Yamashiro T."/>
            <person name="Shiraishi A."/>
            <person name="Nakayama K."/>
            <person name="Satake H."/>
        </authorList>
    </citation>
    <scope>NUCLEOTIDE SEQUENCE</scope>
</reference>
<dbReference type="Gene3D" id="3.30.420.10">
    <property type="entry name" value="Ribonuclease H-like superfamily/Ribonuclease H"/>
    <property type="match status" value="1"/>
</dbReference>
<dbReference type="CDD" id="cd01647">
    <property type="entry name" value="RT_LTR"/>
    <property type="match status" value="1"/>
</dbReference>
<dbReference type="InterPro" id="IPR050951">
    <property type="entry name" value="Retrovirus_Pol_polyprotein"/>
</dbReference>
<evidence type="ECO:0000259" key="9">
    <source>
        <dbReference type="Pfam" id="PF00078"/>
    </source>
</evidence>